<dbReference type="InterPro" id="IPR015424">
    <property type="entry name" value="PyrdxlP-dep_Trfase"/>
</dbReference>
<evidence type="ECO:0000259" key="5">
    <source>
        <dbReference type="Pfam" id="PF24587"/>
    </source>
</evidence>
<proteinExistence type="predicted"/>
<dbReference type="InterPro" id="IPR056030">
    <property type="entry name" value="DUF7611"/>
</dbReference>
<dbReference type="PANTHER" id="PTHR11808">
    <property type="entry name" value="TRANS-SULFURATION ENZYME FAMILY MEMBER"/>
    <property type="match status" value="1"/>
</dbReference>
<evidence type="ECO:0000256" key="3">
    <source>
        <dbReference type="SAM" id="MobiDB-lite"/>
    </source>
</evidence>
<dbReference type="InterPro" id="IPR015421">
    <property type="entry name" value="PyrdxlP-dep_Trfase_major"/>
</dbReference>
<gene>
    <name evidence="8" type="ORF">C8Q69DRAFT_447160</name>
</gene>
<evidence type="ECO:0000313" key="9">
    <source>
        <dbReference type="Proteomes" id="UP000283841"/>
    </source>
</evidence>
<feature type="compositionally biased region" description="Low complexity" evidence="3">
    <location>
        <begin position="78"/>
        <end position="96"/>
    </location>
</feature>
<evidence type="ECO:0000259" key="4">
    <source>
        <dbReference type="Pfam" id="PF24586"/>
    </source>
</evidence>
<feature type="region of interest" description="Disordered" evidence="3">
    <location>
        <begin position="316"/>
        <end position="385"/>
    </location>
</feature>
<dbReference type="Pfam" id="PF01053">
    <property type="entry name" value="Cys_Met_Meta_PP"/>
    <property type="match status" value="1"/>
</dbReference>
<dbReference type="Pfam" id="PF24586">
    <property type="entry name" value="DUF7611"/>
    <property type="match status" value="1"/>
</dbReference>
<feature type="domain" description="DUF7612" evidence="5">
    <location>
        <begin position="706"/>
        <end position="837"/>
    </location>
</feature>
<feature type="compositionally biased region" description="Basic residues" evidence="3">
    <location>
        <begin position="108"/>
        <end position="117"/>
    </location>
</feature>
<evidence type="ECO:0000259" key="6">
    <source>
        <dbReference type="Pfam" id="PF24588"/>
    </source>
</evidence>
<dbReference type="InterPro" id="IPR015422">
    <property type="entry name" value="PyrdxlP-dep_Trfase_small"/>
</dbReference>
<name>A0A443HMJ8_BYSSP</name>
<dbReference type="Pfam" id="PF24588">
    <property type="entry name" value="DUF7613"/>
    <property type="match status" value="1"/>
</dbReference>
<feature type="domain" description="DUF7614" evidence="7">
    <location>
        <begin position="1001"/>
        <end position="1119"/>
    </location>
</feature>
<evidence type="ECO:0000313" key="8">
    <source>
        <dbReference type="EMBL" id="RWQ93035.1"/>
    </source>
</evidence>
<reference evidence="8 9" key="1">
    <citation type="journal article" date="2018" name="Front. Microbiol.">
        <title>Genomic and genetic insights into a cosmopolitan fungus, Paecilomyces variotii (Eurotiales).</title>
        <authorList>
            <person name="Urquhart A.S."/>
            <person name="Mondo S.J."/>
            <person name="Makela M.R."/>
            <person name="Hane J.K."/>
            <person name="Wiebenga A."/>
            <person name="He G."/>
            <person name="Mihaltcheva S."/>
            <person name="Pangilinan J."/>
            <person name="Lipzen A."/>
            <person name="Barry K."/>
            <person name="de Vries R.P."/>
            <person name="Grigoriev I.V."/>
            <person name="Idnurm A."/>
        </authorList>
    </citation>
    <scope>NUCLEOTIDE SEQUENCE [LARGE SCALE GENOMIC DNA]</scope>
    <source>
        <strain evidence="8 9">CBS 101075</strain>
    </source>
</reference>
<dbReference type="Pfam" id="PF24589">
    <property type="entry name" value="DUF7614"/>
    <property type="match status" value="1"/>
</dbReference>
<dbReference type="InterPro" id="IPR056033">
    <property type="entry name" value="DUF7614"/>
</dbReference>
<dbReference type="FunFam" id="3.90.1150.10:FF:000066">
    <property type="entry name" value="Putative cystathionine beta-lyase"/>
    <property type="match status" value="1"/>
</dbReference>
<dbReference type="Gene3D" id="3.40.640.10">
    <property type="entry name" value="Type I PLP-dependent aspartate aminotransferase-like (Major domain)"/>
    <property type="match status" value="1"/>
</dbReference>
<dbReference type="SUPFAM" id="SSF53383">
    <property type="entry name" value="PLP-dependent transferases"/>
    <property type="match status" value="1"/>
</dbReference>
<feature type="domain" description="DUF7611" evidence="4">
    <location>
        <begin position="552"/>
        <end position="704"/>
    </location>
</feature>
<sequence>MAGEDPFAFVAAEQPKPVKHRHNWKGKLFSKDKNGHKSTDQQVEDFLNTARHNHQTQLPPRAVPPAPRIDVSVSQRWPASHETPSASPHSSPPSAHDLVPPASTFRSAPKKPHRRGLKVSFSRHAPDVIGEGGDECEVPTVEIYRSHHRSRSQSSVQAGSQQGYAPYPGQSRAPELHLDTSMPGRRPDGITISNEPPTPEDDSPRGAPRNPLLLNTQDADFLMALSSGHRDARLSLRNSPDPNSFARRVQAKMRAEEGRALQHRREEPMSPDNAENDIRAQQENLPLRPSINSQLTSLSADTDDVSLNVSLRASPVPAVHERPSDTPEPTLPSVLPTAAPVQVLSPPPRSVLRGGDHSSDYGSRPTSRDSRGKAPSPGPKMTLRSAASAVGDSAFAEFAAYAERSYPLFRLAAANSKPVLETPLAEWIRTAVWWFLRGRSRLEAAVRSRKHNLAEAARQAVVDLAKSLWINQEIVPQLAEIARYGQGGVDALLAIASSTGDQYLADTLGLHQGMMSHLRALTMSMKRNNIIAAAPEQDVLDQRLDTSVWIKYPQFTPDVVTILSGATKSMVVDRAAKANTAEMMPLSDTPRFFTYGSMFVSAYVSSGDDDSDQYAIPCVLSIIRDRGDWYVLAAISSQNDLVNIVIQSDRKKGPTWDDVQWQVKSFSIEVRLPRGFRLDVVFDESDFKIIWNIVKYTRRIEESLQPEPGERVLFENTLKVFQYMDPGTPKAFPAEPIQRCRIRLFEKFVTLTTGTGKREAHRGFRLSVVTSPKVKTLSNVQHALGEGAPIVYGYLRGEDGSPAFLLNVTEDGRTRSMLMTFHEVAERTTLHSLLLGMVPSDKEFKISDIPIRSFAIEQPADVFSGQPAITHLQFPAGAASVIDQEPGFVEHGYGPTILSEHLRTFVSTEWGSVTDRVNIGPGELKIGLDVGKKTVLNVYRPPQEDMTISVAENLVAKDYPETVTKLLQLMKSTPLVRKYEFASLQDLHTFQAALTGFKVLYDGMASTFAISRRRMVVPIYKKWEANMARIQVIQQDRTIQLLAFFADFSHGKSMNFVLKSTDTLESFGRTGKFGIRIVDAKFALPRTGDESAPYVCLDMPEYPSEHDDIDIAFDTESEVCNQVRMANPEKARPATLALHADDVLNNVTDVAPPLHLSTTYRYSDNPADLVPWADATEHHTDPKTHIYSRFTSPNGTRFETILSALTNGHALTYSSGLSALHAALVLFNPRHISIGENYHGCFGVIGLMSRLTGLQQLDIDCPAEQLEAGDVVLLETPINPHGVASNIEEYAKKAHSRGAFLIVDSTFAPPGLQDPFLWGADLVMHSGSKYFGGHSDVLCGVLVTQKKAWYDKLLGDRLYLGSVMGNMESWLGVRSLRTLEVRVQRQSQNAERLVAWLDNAMQTSDPQAGSDEAVAKATLHKVYHASLQKEDMSWLRKQMPNGYGPVFSIILKKEEYARKVPTKLSFFHHATSLGGVESLIEWRTMTDAKIDRRLLRISVGLENWEDLKNDLVAAFRAVLGEEA</sequence>
<dbReference type="InterPro" id="IPR056032">
    <property type="entry name" value="DUF7613"/>
</dbReference>
<dbReference type="GO" id="GO:0030170">
    <property type="term" value="F:pyridoxal phosphate binding"/>
    <property type="evidence" value="ECO:0007669"/>
    <property type="project" value="InterPro"/>
</dbReference>
<dbReference type="VEuPathDB" id="FungiDB:C8Q69DRAFT_447160"/>
<dbReference type="Pfam" id="PF24587">
    <property type="entry name" value="DUF7612"/>
    <property type="match status" value="1"/>
</dbReference>
<dbReference type="GO" id="GO:0019346">
    <property type="term" value="P:transsulfuration"/>
    <property type="evidence" value="ECO:0007669"/>
    <property type="project" value="InterPro"/>
</dbReference>
<evidence type="ECO:0000256" key="1">
    <source>
        <dbReference type="ARBA" id="ARBA00001933"/>
    </source>
</evidence>
<dbReference type="PANTHER" id="PTHR11808:SF35">
    <property type="entry name" value="CYSTATHIONINE GAMMA-SYNTHASE (AFU_ORTHOLOGUE AFUA_7G01590)"/>
    <property type="match status" value="1"/>
</dbReference>
<keyword evidence="2" id="KW-0663">Pyridoxal phosphate</keyword>
<evidence type="ECO:0000259" key="7">
    <source>
        <dbReference type="Pfam" id="PF24589"/>
    </source>
</evidence>
<dbReference type="Proteomes" id="UP000283841">
    <property type="component" value="Unassembled WGS sequence"/>
</dbReference>
<comment type="cofactor">
    <cofactor evidence="1">
        <name>pyridoxal 5'-phosphate</name>
        <dbReference type="ChEBI" id="CHEBI:597326"/>
    </cofactor>
</comment>
<keyword evidence="9" id="KW-1185">Reference proteome</keyword>
<dbReference type="GO" id="GO:0005737">
    <property type="term" value="C:cytoplasm"/>
    <property type="evidence" value="ECO:0007669"/>
    <property type="project" value="TreeGrafter"/>
</dbReference>
<feature type="compositionally biased region" description="Low complexity" evidence="3">
    <location>
        <begin position="152"/>
        <end position="163"/>
    </location>
</feature>
<dbReference type="GO" id="GO:0016846">
    <property type="term" value="F:carbon-sulfur lyase activity"/>
    <property type="evidence" value="ECO:0007669"/>
    <property type="project" value="TreeGrafter"/>
</dbReference>
<dbReference type="GeneID" id="39598462"/>
<evidence type="ECO:0000256" key="2">
    <source>
        <dbReference type="ARBA" id="ARBA00022898"/>
    </source>
</evidence>
<feature type="domain" description="DUF7613" evidence="6">
    <location>
        <begin position="841"/>
        <end position="995"/>
    </location>
</feature>
<comment type="caution">
    <text evidence="8">The sequence shown here is derived from an EMBL/GenBank/DDBJ whole genome shotgun (WGS) entry which is preliminary data.</text>
</comment>
<feature type="compositionally biased region" description="Basic and acidic residues" evidence="3">
    <location>
        <begin position="29"/>
        <end position="39"/>
    </location>
</feature>
<dbReference type="FunFam" id="3.40.640.10:FF:000072">
    <property type="entry name" value="Putative cystathionine beta-lyase"/>
    <property type="match status" value="1"/>
</dbReference>
<dbReference type="RefSeq" id="XP_028482680.1">
    <property type="nucleotide sequence ID" value="XM_028629185.1"/>
</dbReference>
<protein>
    <submittedName>
        <fullName evidence="8">Cys/Met metabolism PLP-dependent enzyme-domain-containing protein</fullName>
    </submittedName>
</protein>
<organism evidence="8 9">
    <name type="scientific">Byssochlamys spectabilis</name>
    <name type="common">Paecilomyces variotii</name>
    <dbReference type="NCBI Taxonomy" id="264951"/>
    <lineage>
        <taxon>Eukaryota</taxon>
        <taxon>Fungi</taxon>
        <taxon>Dikarya</taxon>
        <taxon>Ascomycota</taxon>
        <taxon>Pezizomycotina</taxon>
        <taxon>Eurotiomycetes</taxon>
        <taxon>Eurotiomycetidae</taxon>
        <taxon>Eurotiales</taxon>
        <taxon>Thermoascaceae</taxon>
        <taxon>Paecilomyces</taxon>
    </lineage>
</organism>
<dbReference type="InterPro" id="IPR056031">
    <property type="entry name" value="DUF7612"/>
</dbReference>
<dbReference type="EMBL" id="RCNU01000011">
    <property type="protein sequence ID" value="RWQ93035.1"/>
    <property type="molecule type" value="Genomic_DNA"/>
</dbReference>
<dbReference type="InterPro" id="IPR000277">
    <property type="entry name" value="Cys/Met-Metab_PyrdxlP-dep_enz"/>
</dbReference>
<feature type="compositionally biased region" description="Basic and acidic residues" evidence="3">
    <location>
        <begin position="253"/>
        <end position="268"/>
    </location>
</feature>
<dbReference type="STRING" id="264951.A0A443HMJ8"/>
<accession>A0A443HMJ8</accession>
<dbReference type="Gene3D" id="3.90.1150.10">
    <property type="entry name" value="Aspartate Aminotransferase, domain 1"/>
    <property type="match status" value="1"/>
</dbReference>
<feature type="region of interest" description="Disordered" evidence="3">
    <location>
        <begin position="251"/>
        <end position="274"/>
    </location>
</feature>
<feature type="region of interest" description="Disordered" evidence="3">
    <location>
        <begin position="1"/>
        <end position="213"/>
    </location>
</feature>